<accession>A0A4Z1P461</accession>
<gene>
    <name evidence="1" type="ORF">E6O75_ATG11052</name>
</gene>
<evidence type="ECO:0000313" key="2">
    <source>
        <dbReference type="Proteomes" id="UP000298493"/>
    </source>
</evidence>
<organism evidence="1 2">
    <name type="scientific">Venturia nashicola</name>
    <dbReference type="NCBI Taxonomy" id="86259"/>
    <lineage>
        <taxon>Eukaryota</taxon>
        <taxon>Fungi</taxon>
        <taxon>Dikarya</taxon>
        <taxon>Ascomycota</taxon>
        <taxon>Pezizomycotina</taxon>
        <taxon>Dothideomycetes</taxon>
        <taxon>Pleosporomycetidae</taxon>
        <taxon>Venturiales</taxon>
        <taxon>Venturiaceae</taxon>
        <taxon>Venturia</taxon>
    </lineage>
</organism>
<proteinExistence type="predicted"/>
<keyword evidence="2" id="KW-1185">Reference proteome</keyword>
<protein>
    <submittedName>
        <fullName evidence="1">Uncharacterized protein</fullName>
    </submittedName>
</protein>
<comment type="caution">
    <text evidence="1">The sequence shown here is derived from an EMBL/GenBank/DDBJ whole genome shotgun (WGS) entry which is preliminary data.</text>
</comment>
<dbReference type="EMBL" id="SNSC02000008">
    <property type="protein sequence ID" value="TID22258.1"/>
    <property type="molecule type" value="Genomic_DNA"/>
</dbReference>
<sequence>MNSASTCTRFSELMLNLPVELVQEIFNYYLEAAVPRAIKKDVMFNAKLHLMFQEVYGIDHGTKAVLPNIFELLSLVHCPGNPYVSKYTNRLVQIGFKATEGLKGGIESSFIANKRWARKIEDRNRLAGSNKEFRTVFSACCKKKKAWRAEAFRDWRDDYEYTRRRFVIGNSWGAIMVPQGGDRMRRVLWYAEILCQMKTIPAMSW</sequence>
<reference evidence="1 2" key="1">
    <citation type="submission" date="2019-04" db="EMBL/GenBank/DDBJ databases">
        <title>High contiguity whole genome sequence and gene annotation resource for two Venturia nashicola isolates.</title>
        <authorList>
            <person name="Prokchorchik M."/>
            <person name="Won K."/>
            <person name="Lee Y."/>
            <person name="Choi E.D."/>
            <person name="Segonzac C."/>
            <person name="Sohn K.H."/>
        </authorList>
    </citation>
    <scope>NUCLEOTIDE SEQUENCE [LARGE SCALE GENOMIC DNA]</scope>
    <source>
        <strain evidence="1 2">PRI2</strain>
    </source>
</reference>
<name>A0A4Z1P461_9PEZI</name>
<dbReference type="AlphaFoldDB" id="A0A4Z1P461"/>
<dbReference type="Proteomes" id="UP000298493">
    <property type="component" value="Unassembled WGS sequence"/>
</dbReference>
<evidence type="ECO:0000313" key="1">
    <source>
        <dbReference type="EMBL" id="TID22258.1"/>
    </source>
</evidence>